<sequence>MAPVCNECHRETIGSGEGKARSGAEQRARRRAVGDARPCRRQVRGLLPLPKFHFLHESPLTWCSNPTLTDGVLLNFSRVCSPQSMSEHLDNRNVVFLKVDVDEVQELAALCGIKCMPTFQFYRHGKKIDEFVGSNKDKLQEMVEKHK</sequence>
<proteinExistence type="predicted"/>
<dbReference type="AlphaFoldDB" id="A0A8C9SJU3"/>
<dbReference type="OrthoDB" id="2121326at2759"/>
<organism evidence="5 6">
    <name type="scientific">Scleropages formosus</name>
    <name type="common">Asian bonytongue</name>
    <name type="synonym">Osteoglossum formosum</name>
    <dbReference type="NCBI Taxonomy" id="113540"/>
    <lineage>
        <taxon>Eukaryota</taxon>
        <taxon>Metazoa</taxon>
        <taxon>Chordata</taxon>
        <taxon>Craniata</taxon>
        <taxon>Vertebrata</taxon>
        <taxon>Euteleostomi</taxon>
        <taxon>Actinopterygii</taxon>
        <taxon>Neopterygii</taxon>
        <taxon>Teleostei</taxon>
        <taxon>Osteoglossocephala</taxon>
        <taxon>Osteoglossomorpha</taxon>
        <taxon>Osteoglossiformes</taxon>
        <taxon>Osteoglossidae</taxon>
        <taxon>Scleropages</taxon>
    </lineage>
</organism>
<keyword evidence="1" id="KW-1015">Disulfide bond</keyword>
<dbReference type="SUPFAM" id="SSF52833">
    <property type="entry name" value="Thioredoxin-like"/>
    <property type="match status" value="1"/>
</dbReference>
<dbReference type="InterPro" id="IPR013766">
    <property type="entry name" value="Thioredoxin_domain"/>
</dbReference>
<evidence type="ECO:0000313" key="5">
    <source>
        <dbReference type="Ensembl" id="ENSSFOP00015034323.1"/>
    </source>
</evidence>
<evidence type="ECO:0000256" key="1">
    <source>
        <dbReference type="ARBA" id="ARBA00023157"/>
    </source>
</evidence>
<dbReference type="PANTHER" id="PTHR46115">
    <property type="entry name" value="THIOREDOXIN-LIKE PROTEIN 1"/>
    <property type="match status" value="1"/>
</dbReference>
<reference evidence="5" key="3">
    <citation type="submission" date="2025-09" db="UniProtKB">
        <authorList>
            <consortium name="Ensembl"/>
        </authorList>
    </citation>
    <scope>IDENTIFICATION</scope>
</reference>
<accession>A0A8C9SJU3</accession>
<dbReference type="Gene3D" id="3.40.30.10">
    <property type="entry name" value="Glutaredoxin"/>
    <property type="match status" value="1"/>
</dbReference>
<dbReference type="Ensembl" id="ENSSFOT00015034701.2">
    <property type="protein sequence ID" value="ENSSFOP00015034323.1"/>
    <property type="gene ID" value="ENSSFOG00015021876.2"/>
</dbReference>
<feature type="domain" description="Thioredoxin" evidence="4">
    <location>
        <begin position="85"/>
        <end position="144"/>
    </location>
</feature>
<reference evidence="5 6" key="1">
    <citation type="submission" date="2019-04" db="EMBL/GenBank/DDBJ databases">
        <authorList>
            <consortium name="Wellcome Sanger Institute Data Sharing"/>
        </authorList>
    </citation>
    <scope>NUCLEOTIDE SEQUENCE [LARGE SCALE GENOMIC DNA]</scope>
</reference>
<evidence type="ECO:0000313" key="6">
    <source>
        <dbReference type="Proteomes" id="UP000694397"/>
    </source>
</evidence>
<dbReference type="InterPro" id="IPR036249">
    <property type="entry name" value="Thioredoxin-like_sf"/>
</dbReference>
<dbReference type="Proteomes" id="UP000694397">
    <property type="component" value="Chromosome 1"/>
</dbReference>
<dbReference type="GeneTree" id="ENSGT01120000277732"/>
<name>A0A8C9SJU3_SCLFO</name>
<dbReference type="Pfam" id="PF00085">
    <property type="entry name" value="Thioredoxin"/>
    <property type="match status" value="1"/>
</dbReference>
<evidence type="ECO:0000259" key="4">
    <source>
        <dbReference type="Pfam" id="PF00085"/>
    </source>
</evidence>
<protein>
    <recommendedName>
        <fullName evidence="4">Thioredoxin domain-containing protein</fullName>
    </recommendedName>
</protein>
<keyword evidence="6" id="KW-1185">Reference proteome</keyword>
<dbReference type="CDD" id="cd02947">
    <property type="entry name" value="TRX_family"/>
    <property type="match status" value="1"/>
</dbReference>
<keyword evidence="2" id="KW-0676">Redox-active center</keyword>
<reference evidence="5" key="2">
    <citation type="submission" date="2025-08" db="UniProtKB">
        <authorList>
            <consortium name="Ensembl"/>
        </authorList>
    </citation>
    <scope>IDENTIFICATION</scope>
</reference>
<feature type="region of interest" description="Disordered" evidence="3">
    <location>
        <begin position="12"/>
        <end position="35"/>
    </location>
</feature>
<evidence type="ECO:0000256" key="2">
    <source>
        <dbReference type="ARBA" id="ARBA00023284"/>
    </source>
</evidence>
<evidence type="ECO:0000256" key="3">
    <source>
        <dbReference type="SAM" id="MobiDB-lite"/>
    </source>
</evidence>